<keyword evidence="4" id="KW-1185">Reference proteome</keyword>
<protein>
    <recommendedName>
        <fullName evidence="2">MADF domain-containing protein</fullName>
    </recommendedName>
</protein>
<feature type="compositionally biased region" description="Low complexity" evidence="1">
    <location>
        <begin position="123"/>
        <end position="138"/>
    </location>
</feature>
<proteinExistence type="predicted"/>
<dbReference type="InterPro" id="IPR006578">
    <property type="entry name" value="MADF-dom"/>
</dbReference>
<reference evidence="3 4" key="1">
    <citation type="submission" date="2024-04" db="EMBL/GenBank/DDBJ databases">
        <authorList>
            <person name="Waldvogel A.-M."/>
            <person name="Schoenle A."/>
        </authorList>
    </citation>
    <scope>NUCLEOTIDE SEQUENCE [LARGE SCALE GENOMIC DNA]</scope>
</reference>
<dbReference type="GO" id="GO:0005634">
    <property type="term" value="C:nucleus"/>
    <property type="evidence" value="ECO:0007669"/>
    <property type="project" value="TreeGrafter"/>
</dbReference>
<dbReference type="GO" id="GO:0006357">
    <property type="term" value="P:regulation of transcription by RNA polymerase II"/>
    <property type="evidence" value="ECO:0007669"/>
    <property type="project" value="TreeGrafter"/>
</dbReference>
<feature type="compositionally biased region" description="Acidic residues" evidence="1">
    <location>
        <begin position="86"/>
        <end position="99"/>
    </location>
</feature>
<evidence type="ECO:0000313" key="3">
    <source>
        <dbReference type="EMBL" id="CAL1572912.1"/>
    </source>
</evidence>
<sequence length="164" mass="18271">MQKSPVTDNAPYPPHASFEALRVAQRVEECKRRWKGLRDSYVKFKKFPPSGSGGGSERDWRHEKEMAFLKPYLKPRSSRDSHGDTSADDNVQEGADEEASQPQSPNPHDTEERLIRTPPSPPHSSTRTPPSPSRSSTPIADTPHSSQDVTEAKQRPSLRVSVCA</sequence>
<organism evidence="3 4">
    <name type="scientific">Knipowitschia caucasica</name>
    <name type="common">Caucasian dwarf goby</name>
    <name type="synonym">Pomatoschistus caucasicus</name>
    <dbReference type="NCBI Taxonomy" id="637954"/>
    <lineage>
        <taxon>Eukaryota</taxon>
        <taxon>Metazoa</taxon>
        <taxon>Chordata</taxon>
        <taxon>Craniata</taxon>
        <taxon>Vertebrata</taxon>
        <taxon>Euteleostomi</taxon>
        <taxon>Actinopterygii</taxon>
        <taxon>Neopterygii</taxon>
        <taxon>Teleostei</taxon>
        <taxon>Neoteleostei</taxon>
        <taxon>Acanthomorphata</taxon>
        <taxon>Gobiaria</taxon>
        <taxon>Gobiiformes</taxon>
        <taxon>Gobioidei</taxon>
        <taxon>Gobiidae</taxon>
        <taxon>Gobiinae</taxon>
        <taxon>Knipowitschia</taxon>
    </lineage>
</organism>
<dbReference type="GO" id="GO:0005667">
    <property type="term" value="C:transcription regulator complex"/>
    <property type="evidence" value="ECO:0007669"/>
    <property type="project" value="TreeGrafter"/>
</dbReference>
<dbReference type="InterPro" id="IPR039353">
    <property type="entry name" value="TF_Adf1"/>
</dbReference>
<evidence type="ECO:0000256" key="1">
    <source>
        <dbReference type="SAM" id="MobiDB-lite"/>
    </source>
</evidence>
<accession>A0AAV2J664</accession>
<feature type="region of interest" description="Disordered" evidence="1">
    <location>
        <begin position="41"/>
        <end position="164"/>
    </location>
</feature>
<dbReference type="PANTHER" id="PTHR12243">
    <property type="entry name" value="MADF DOMAIN TRANSCRIPTION FACTOR"/>
    <property type="match status" value="1"/>
</dbReference>
<dbReference type="Pfam" id="PF10545">
    <property type="entry name" value="MADF_DNA_bdg"/>
    <property type="match status" value="1"/>
</dbReference>
<gene>
    <name evidence="3" type="ORF">KC01_LOCUS4906</name>
</gene>
<evidence type="ECO:0000313" key="4">
    <source>
        <dbReference type="Proteomes" id="UP001497482"/>
    </source>
</evidence>
<dbReference type="Proteomes" id="UP001497482">
    <property type="component" value="Chromosome 11"/>
</dbReference>
<name>A0AAV2J664_KNICA</name>
<dbReference type="PANTHER" id="PTHR12243:SF60">
    <property type="entry name" value="SI:CH211-15D5.12-RELATED"/>
    <property type="match status" value="1"/>
</dbReference>
<feature type="compositionally biased region" description="Basic and acidic residues" evidence="1">
    <location>
        <begin position="56"/>
        <end position="67"/>
    </location>
</feature>
<feature type="domain" description="MADF" evidence="2">
    <location>
        <begin position="22"/>
        <end position="69"/>
    </location>
</feature>
<dbReference type="EMBL" id="OZ035833">
    <property type="protein sequence ID" value="CAL1572912.1"/>
    <property type="molecule type" value="Genomic_DNA"/>
</dbReference>
<evidence type="ECO:0000259" key="2">
    <source>
        <dbReference type="Pfam" id="PF10545"/>
    </source>
</evidence>
<dbReference type="AlphaFoldDB" id="A0AAV2J664"/>